<feature type="coiled-coil region" evidence="1">
    <location>
        <begin position="36"/>
        <end position="63"/>
    </location>
</feature>
<dbReference type="PANTHER" id="PTHR31344:SF11">
    <property type="entry name" value="NUCLEOLAR PROTEIN GAR2-LIKE PROTEIN"/>
    <property type="match status" value="1"/>
</dbReference>
<name>A0A371H4H3_MUCPR</name>
<protein>
    <submittedName>
        <fullName evidence="3">Uncharacterized protein</fullName>
    </submittedName>
</protein>
<feature type="region of interest" description="Disordered" evidence="2">
    <location>
        <begin position="1"/>
        <end position="36"/>
    </location>
</feature>
<dbReference type="EMBL" id="QJKJ01003581">
    <property type="protein sequence ID" value="RDX97712.1"/>
    <property type="molecule type" value="Genomic_DNA"/>
</dbReference>
<keyword evidence="4" id="KW-1185">Reference proteome</keyword>
<evidence type="ECO:0000256" key="2">
    <source>
        <dbReference type="SAM" id="MobiDB-lite"/>
    </source>
</evidence>
<dbReference type="PANTHER" id="PTHR31344">
    <property type="entry name" value="NUCLEAR PORE COMPLEX PROTEIN NUP205"/>
    <property type="match status" value="1"/>
</dbReference>
<keyword evidence="1" id="KW-0175">Coiled coil</keyword>
<accession>A0A371H4H3</accession>
<feature type="non-terminal residue" evidence="3">
    <location>
        <position position="1"/>
    </location>
</feature>
<dbReference type="GO" id="GO:0005643">
    <property type="term" value="C:nuclear pore"/>
    <property type="evidence" value="ECO:0007669"/>
    <property type="project" value="InterPro"/>
</dbReference>
<feature type="compositionally biased region" description="Basic and acidic residues" evidence="2">
    <location>
        <begin position="1"/>
        <end position="11"/>
    </location>
</feature>
<feature type="region of interest" description="Disordered" evidence="2">
    <location>
        <begin position="156"/>
        <end position="177"/>
    </location>
</feature>
<organism evidence="3 4">
    <name type="scientific">Mucuna pruriens</name>
    <name type="common">Velvet bean</name>
    <name type="synonym">Dolichos pruriens</name>
    <dbReference type="NCBI Taxonomy" id="157652"/>
    <lineage>
        <taxon>Eukaryota</taxon>
        <taxon>Viridiplantae</taxon>
        <taxon>Streptophyta</taxon>
        <taxon>Embryophyta</taxon>
        <taxon>Tracheophyta</taxon>
        <taxon>Spermatophyta</taxon>
        <taxon>Magnoliopsida</taxon>
        <taxon>eudicotyledons</taxon>
        <taxon>Gunneridae</taxon>
        <taxon>Pentapetalae</taxon>
        <taxon>rosids</taxon>
        <taxon>fabids</taxon>
        <taxon>Fabales</taxon>
        <taxon>Fabaceae</taxon>
        <taxon>Papilionoideae</taxon>
        <taxon>50 kb inversion clade</taxon>
        <taxon>NPAAA clade</taxon>
        <taxon>indigoferoid/millettioid clade</taxon>
        <taxon>Phaseoleae</taxon>
        <taxon>Mucuna</taxon>
    </lineage>
</organism>
<dbReference type="AlphaFoldDB" id="A0A371H4H3"/>
<sequence>MKPVQEVKELDTVDGSSNGAQSIGINAEENGEHEDEADVEIKYEEMELRIEKLEEELREVAALEVSLYSIVPKRGSSAYKVHTPARRLSRLYIHACKHWTQKRWATIAKNIVCGLILVAKSCRTFWLSNTIVLREIISQAFGNSCQASPLKRLAESNGAGKRNDGKPMALKWKGSSNGKPGNGFMPLVEDWQETGTLTFALERVESWIFSRIVESVWWQAQPLPL</sequence>
<dbReference type="OrthoDB" id="20172at2759"/>
<dbReference type="STRING" id="157652.A0A371H4H3"/>
<feature type="non-terminal residue" evidence="3">
    <location>
        <position position="225"/>
    </location>
</feature>
<dbReference type="InterPro" id="IPR021827">
    <property type="entry name" value="Nup186/Nup192/Nup205"/>
</dbReference>
<gene>
    <name evidence="3" type="ORF">CR513_19463</name>
</gene>
<evidence type="ECO:0000313" key="3">
    <source>
        <dbReference type="EMBL" id="RDX97712.1"/>
    </source>
</evidence>
<reference evidence="3" key="1">
    <citation type="submission" date="2018-05" db="EMBL/GenBank/DDBJ databases">
        <title>Draft genome of Mucuna pruriens seed.</title>
        <authorList>
            <person name="Nnadi N.E."/>
            <person name="Vos R."/>
            <person name="Hasami M.H."/>
            <person name="Devisetty U.K."/>
            <person name="Aguiy J.C."/>
        </authorList>
    </citation>
    <scope>NUCLEOTIDE SEQUENCE [LARGE SCALE GENOMIC DNA]</scope>
    <source>
        <strain evidence="3">JCA_2017</strain>
    </source>
</reference>
<evidence type="ECO:0000313" key="4">
    <source>
        <dbReference type="Proteomes" id="UP000257109"/>
    </source>
</evidence>
<evidence type="ECO:0000256" key="1">
    <source>
        <dbReference type="SAM" id="Coils"/>
    </source>
</evidence>
<dbReference type="Proteomes" id="UP000257109">
    <property type="component" value="Unassembled WGS sequence"/>
</dbReference>
<feature type="compositionally biased region" description="Polar residues" evidence="2">
    <location>
        <begin position="14"/>
        <end position="24"/>
    </location>
</feature>
<comment type="caution">
    <text evidence="3">The sequence shown here is derived from an EMBL/GenBank/DDBJ whole genome shotgun (WGS) entry which is preliminary data.</text>
</comment>
<proteinExistence type="predicted"/>